<keyword evidence="9 12" id="KW-0408">Iron</keyword>
<dbReference type="Gene3D" id="1.20.1300.10">
    <property type="entry name" value="Fumarate reductase/succinate dehydrogenase, transmembrane subunit"/>
    <property type="match status" value="1"/>
</dbReference>
<evidence type="ECO:0000313" key="15">
    <source>
        <dbReference type="Proteomes" id="UP000044377"/>
    </source>
</evidence>
<keyword evidence="6 13" id="KW-0812">Transmembrane</keyword>
<dbReference type="GO" id="GO:0009055">
    <property type="term" value="F:electron transfer activity"/>
    <property type="evidence" value="ECO:0007669"/>
    <property type="project" value="InterPro"/>
</dbReference>
<protein>
    <recommendedName>
        <fullName evidence="4">Succinate dehydrogenase cytochrome b556 subunit</fullName>
    </recommendedName>
</protein>
<evidence type="ECO:0000256" key="3">
    <source>
        <dbReference type="ARBA" id="ARBA00007244"/>
    </source>
</evidence>
<dbReference type="GO" id="GO:0046872">
    <property type="term" value="F:metal ion binding"/>
    <property type="evidence" value="ECO:0007669"/>
    <property type="project" value="UniProtKB-KW"/>
</dbReference>
<evidence type="ECO:0000256" key="9">
    <source>
        <dbReference type="ARBA" id="ARBA00023004"/>
    </source>
</evidence>
<evidence type="ECO:0000256" key="7">
    <source>
        <dbReference type="ARBA" id="ARBA00022723"/>
    </source>
</evidence>
<keyword evidence="15" id="KW-1185">Reference proteome</keyword>
<evidence type="ECO:0000313" key="14">
    <source>
        <dbReference type="EMBL" id="CPR16975.1"/>
    </source>
</evidence>
<dbReference type="Proteomes" id="UP000044377">
    <property type="component" value="Unassembled WGS sequence"/>
</dbReference>
<evidence type="ECO:0000256" key="10">
    <source>
        <dbReference type="ARBA" id="ARBA00023136"/>
    </source>
</evidence>
<name>A0A0G4JVM1_9GAMM</name>
<dbReference type="EMBL" id="CGIG01000001">
    <property type="protein sequence ID" value="CPR16975.1"/>
    <property type="molecule type" value="Genomic_DNA"/>
</dbReference>
<evidence type="ECO:0000256" key="12">
    <source>
        <dbReference type="PIRSR" id="PIRSR000178-1"/>
    </source>
</evidence>
<gene>
    <name evidence="14" type="ORF">BN1221_02379c</name>
</gene>
<dbReference type="InterPro" id="IPR014314">
    <property type="entry name" value="Succ_DH_cytb556"/>
</dbReference>
<comment type="subcellular location">
    <subcellularLocation>
        <location evidence="2">Membrane</location>
    </subcellularLocation>
</comment>
<organism evidence="14 15">
    <name type="scientific">Brenneria goodwinii</name>
    <dbReference type="NCBI Taxonomy" id="1109412"/>
    <lineage>
        <taxon>Bacteria</taxon>
        <taxon>Pseudomonadati</taxon>
        <taxon>Pseudomonadota</taxon>
        <taxon>Gammaproteobacteria</taxon>
        <taxon>Enterobacterales</taxon>
        <taxon>Pectobacteriaceae</taxon>
        <taxon>Brenneria</taxon>
    </lineage>
</organism>
<keyword evidence="8 13" id="KW-1133">Transmembrane helix</keyword>
<dbReference type="InterPro" id="IPR034804">
    <property type="entry name" value="SQR/QFR_C/D"/>
</dbReference>
<dbReference type="SUPFAM" id="SSF81343">
    <property type="entry name" value="Fumarate reductase respiratory complex transmembrane subunits"/>
    <property type="match status" value="1"/>
</dbReference>
<comment type="similarity">
    <text evidence="3">Belongs to the cytochrome b560 family.</text>
</comment>
<evidence type="ECO:0000256" key="5">
    <source>
        <dbReference type="ARBA" id="ARBA00022617"/>
    </source>
</evidence>
<dbReference type="InterPro" id="IPR000701">
    <property type="entry name" value="SuccDH_FuR_B_TM-su"/>
</dbReference>
<dbReference type="NCBIfam" id="TIGR02970">
    <property type="entry name" value="succ_dehyd_cytB"/>
    <property type="match status" value="1"/>
</dbReference>
<sequence>MIKIQSFHHHKSWLAFIGHRLSGLLLALFLPVHFLVLGLALESEAQLERFIRFSEHPLVKAAEWGLVMLLSLHFCFGLRLLALECLNWRSIRATRLNWIGWGSAFSIAVGAAFLLGVL</sequence>
<feature type="binding site" description="axial binding residue" evidence="12">
    <location>
        <position position="73"/>
    </location>
    <ligand>
        <name>heme</name>
        <dbReference type="ChEBI" id="CHEBI:30413"/>
        <note>ligand shared with second transmembrane subunit</note>
    </ligand>
    <ligandPart>
        <name>Fe</name>
        <dbReference type="ChEBI" id="CHEBI:18248"/>
    </ligandPart>
</feature>
<keyword evidence="10 13" id="KW-0472">Membrane</keyword>
<evidence type="ECO:0000256" key="13">
    <source>
        <dbReference type="SAM" id="Phobius"/>
    </source>
</evidence>
<dbReference type="GeneID" id="70909626"/>
<dbReference type="GO" id="GO:0006099">
    <property type="term" value="P:tricarboxylic acid cycle"/>
    <property type="evidence" value="ECO:0007669"/>
    <property type="project" value="InterPro"/>
</dbReference>
<accession>A0A0G4JVM1</accession>
<proteinExistence type="inferred from homology"/>
<dbReference type="RefSeq" id="WP_197088977.1">
    <property type="nucleotide sequence ID" value="NZ_CGIG01000001.1"/>
</dbReference>
<dbReference type="AlphaFoldDB" id="A0A0G4JVM1"/>
<feature type="transmembrane region" description="Helical" evidence="13">
    <location>
        <begin position="61"/>
        <end position="86"/>
    </location>
</feature>
<evidence type="ECO:0000256" key="6">
    <source>
        <dbReference type="ARBA" id="ARBA00022692"/>
    </source>
</evidence>
<evidence type="ECO:0000256" key="8">
    <source>
        <dbReference type="ARBA" id="ARBA00022989"/>
    </source>
</evidence>
<evidence type="ECO:0000256" key="11">
    <source>
        <dbReference type="ARBA" id="ARBA00025912"/>
    </source>
</evidence>
<dbReference type="Pfam" id="PF01127">
    <property type="entry name" value="Sdh_cyt"/>
    <property type="match status" value="1"/>
</dbReference>
<feature type="transmembrane region" description="Helical" evidence="13">
    <location>
        <begin position="21"/>
        <end position="41"/>
    </location>
</feature>
<reference evidence="15" key="1">
    <citation type="submission" date="2015-01" db="EMBL/GenBank/DDBJ databases">
        <authorList>
            <person name="Paterson Steve"/>
        </authorList>
    </citation>
    <scope>NUCLEOTIDE SEQUENCE [LARGE SCALE GENOMIC DNA]</scope>
    <source>
        <strain evidence="15">OBR1</strain>
    </source>
</reference>
<keyword evidence="5 12" id="KW-0349">Heme</keyword>
<comment type="function">
    <text evidence="1">Membrane-anchoring subunit of succinate dehydrogenase (SDH).</text>
</comment>
<feature type="transmembrane region" description="Helical" evidence="13">
    <location>
        <begin position="98"/>
        <end position="117"/>
    </location>
</feature>
<evidence type="ECO:0000256" key="1">
    <source>
        <dbReference type="ARBA" id="ARBA00004050"/>
    </source>
</evidence>
<comment type="subunit">
    <text evidence="11">Part of an enzyme complex containing four subunits: a flavoprotein, an iron-sulfur protein, plus two membrane-anchoring proteins, SdhC and SdhD. The complex can form homotrimers.</text>
</comment>
<evidence type="ECO:0000256" key="4">
    <source>
        <dbReference type="ARBA" id="ARBA00020076"/>
    </source>
</evidence>
<dbReference type="PIRSF" id="PIRSF000178">
    <property type="entry name" value="SDH_cyt_b560"/>
    <property type="match status" value="1"/>
</dbReference>
<dbReference type="STRING" id="1109412.BN1221_02379c"/>
<evidence type="ECO:0000256" key="2">
    <source>
        <dbReference type="ARBA" id="ARBA00004370"/>
    </source>
</evidence>
<keyword evidence="7 12" id="KW-0479">Metal-binding</keyword>
<dbReference type="GO" id="GO:0016020">
    <property type="term" value="C:membrane"/>
    <property type="evidence" value="ECO:0007669"/>
    <property type="project" value="UniProtKB-SubCell"/>
</dbReference>
<comment type="cofactor">
    <cofactor evidence="12">
        <name>heme</name>
        <dbReference type="ChEBI" id="CHEBI:30413"/>
    </cofactor>
    <text evidence="12">The heme is bound between the two transmembrane subunits.</text>
</comment>